<dbReference type="AlphaFoldDB" id="H0VT93"/>
<gene>
    <name evidence="9" type="primary">GATAD2A</name>
</gene>
<dbReference type="EMBL" id="AAKN02046891">
    <property type="status" value="NOT_ANNOTATED_CDS"/>
    <property type="molecule type" value="Genomic_DNA"/>
</dbReference>
<dbReference type="GeneTree" id="ENSGT00390000004097"/>
<dbReference type="PROSITE" id="PS50114">
    <property type="entry name" value="GATA_ZN_FINGER_2"/>
    <property type="match status" value="1"/>
</dbReference>
<dbReference type="HOGENOM" id="CLU_014315_1_0_1"/>
<reference evidence="9" key="2">
    <citation type="submission" date="2025-08" db="UniProtKB">
        <authorList>
            <consortium name="Ensembl"/>
        </authorList>
    </citation>
    <scope>IDENTIFICATION</scope>
    <source>
        <strain evidence="9">2N</strain>
    </source>
</reference>
<evidence type="ECO:0000313" key="9">
    <source>
        <dbReference type="Ensembl" id="ENSCPOP00000013880.3"/>
    </source>
</evidence>
<keyword evidence="4" id="KW-0804">Transcription</keyword>
<dbReference type="Pfam" id="PF00320">
    <property type="entry name" value="GATA"/>
    <property type="match status" value="1"/>
</dbReference>
<accession>H0VT93</accession>
<feature type="compositionally biased region" description="Polar residues" evidence="7">
    <location>
        <begin position="196"/>
        <end position="214"/>
    </location>
</feature>
<dbReference type="Proteomes" id="UP000005447">
    <property type="component" value="Unassembled WGS sequence"/>
</dbReference>
<name>H0VT93_CAVPO</name>
<keyword evidence="5" id="KW-0539">Nucleus</keyword>
<protein>
    <submittedName>
        <fullName evidence="9">GATA zinc finger domain containing 2A</fullName>
    </submittedName>
</protein>
<feature type="compositionally biased region" description="Basic and acidic residues" evidence="7">
    <location>
        <begin position="86"/>
        <end position="99"/>
    </location>
</feature>
<dbReference type="VEuPathDB" id="HostDB:ENSCPOG00000015396"/>
<evidence type="ECO:0000313" key="10">
    <source>
        <dbReference type="Proteomes" id="UP000005447"/>
    </source>
</evidence>
<dbReference type="Ensembl" id="ENSCPOT00000015546.3">
    <property type="protein sequence ID" value="ENSCPOP00000013880.3"/>
    <property type="gene ID" value="ENSCPOG00000015396.4"/>
</dbReference>
<dbReference type="Pfam" id="PF16563">
    <property type="entry name" value="P66_CC"/>
    <property type="match status" value="1"/>
</dbReference>
<sequence>MTEEACRTRSQKRALEPNLPEDDAESKRVKMERGLSASDLSPEGDARVTPEPGAGPAQGLLRAAEAPTAAVGRGDGLLGDGPVDMRTSHSDMKSERRPPSPDVIVLSDNEQPCSPRVNGLTKVALKETSTEALMKSSPEERERMIKQLKEELRLEEAKLVLLKKLRQSQIQKEATTQKPTGSTGSAVTTPPPLVRGTQNLPAGKTSLQVSNSSRMPGGTIPPPLVRGGQQVPSRLGPQASSQVVMPPLVRGAQQIHNIRQHSSSGPPPLLLAPRASVPSVQIQGQRIIQQGLIRVANVPNTSLLVNIPQATPASLKGTTATSTQANSTPTSVASVVASAESPASRQAAAKLALRKQLEKTLLEIPPPKPPAPEMSFLPSAANNEFIYLVGLEEVVQNLLETQAGRMSAAAAAAAAAPYMCAQCKTDFTCRWREEKGGAIMCENCMTSNQKKALKVEHTSRLKAAFVKALQQEQEIEQRLLQQGPAPAVAKAEPAAAPHPALKQVSAYTASSQLSRGSATTPRGVLHTFSQSPKLQNAASATALVSRTGRHSERTPGSAKGSTATNWKKTPLSAGGTLAFVGPSLAVHKSSSAVDRQREYLLDMIPPRSIPQSATWK</sequence>
<evidence type="ECO:0000256" key="5">
    <source>
        <dbReference type="ARBA" id="ARBA00023242"/>
    </source>
</evidence>
<evidence type="ECO:0000256" key="6">
    <source>
        <dbReference type="PROSITE-ProRule" id="PRU00094"/>
    </source>
</evidence>
<dbReference type="InterPro" id="IPR032346">
    <property type="entry name" value="P66_CC"/>
</dbReference>
<reference evidence="9" key="3">
    <citation type="submission" date="2025-09" db="UniProtKB">
        <authorList>
            <consortium name="Ensembl"/>
        </authorList>
    </citation>
    <scope>IDENTIFICATION</scope>
    <source>
        <strain evidence="9">2N</strain>
    </source>
</reference>
<dbReference type="GO" id="GO:0000122">
    <property type="term" value="P:negative regulation of transcription by RNA polymerase II"/>
    <property type="evidence" value="ECO:0007669"/>
    <property type="project" value="InterPro"/>
</dbReference>
<feature type="domain" description="GATA-type" evidence="8">
    <location>
        <begin position="414"/>
        <end position="444"/>
    </location>
</feature>
<keyword evidence="6" id="KW-0479">Metal-binding</keyword>
<dbReference type="GO" id="GO:0043565">
    <property type="term" value="F:sequence-specific DNA binding"/>
    <property type="evidence" value="ECO:0007669"/>
    <property type="project" value="InterPro"/>
</dbReference>
<dbReference type="GO" id="GO:0008270">
    <property type="term" value="F:zinc ion binding"/>
    <property type="evidence" value="ECO:0007669"/>
    <property type="project" value="UniProtKB-KW"/>
</dbReference>
<dbReference type="Bgee" id="ENSCPOG00000015396">
    <property type="expression patterns" value="Expressed in zone of skin and 13 other cell types or tissues"/>
</dbReference>
<dbReference type="Gene3D" id="6.10.250.1650">
    <property type="match status" value="1"/>
</dbReference>
<feature type="region of interest" description="Disordered" evidence="7">
    <location>
        <begin position="1"/>
        <end position="120"/>
    </location>
</feature>
<evidence type="ECO:0000256" key="4">
    <source>
        <dbReference type="ARBA" id="ARBA00023163"/>
    </source>
</evidence>
<feature type="region of interest" description="Disordered" evidence="7">
    <location>
        <begin position="171"/>
        <end position="237"/>
    </location>
</feature>
<dbReference type="PANTHER" id="PTHR13455">
    <property type="entry name" value="TRANSCRIPTIONAL REPRESSOR P66-RELATED"/>
    <property type="match status" value="1"/>
</dbReference>
<proteinExistence type="predicted"/>
<dbReference type="InterPro" id="IPR000679">
    <property type="entry name" value="Znf_GATA"/>
</dbReference>
<dbReference type="PANTHER" id="PTHR13455:SF3">
    <property type="entry name" value="TRANSCRIPTIONAL REPRESSOR P66-ALPHA"/>
    <property type="match status" value="1"/>
</dbReference>
<dbReference type="InterPro" id="IPR040386">
    <property type="entry name" value="P66"/>
</dbReference>
<keyword evidence="2" id="KW-0805">Transcription regulation</keyword>
<keyword evidence="6" id="KW-0863">Zinc-finger</keyword>
<feature type="compositionally biased region" description="Polar residues" evidence="7">
    <location>
        <begin position="171"/>
        <end position="188"/>
    </location>
</feature>
<dbReference type="EMBL" id="AAKN02046892">
    <property type="status" value="NOT_ANNOTATED_CDS"/>
    <property type="molecule type" value="Genomic_DNA"/>
</dbReference>
<evidence type="ECO:0000256" key="1">
    <source>
        <dbReference type="ARBA" id="ARBA00004123"/>
    </source>
</evidence>
<feature type="region of interest" description="Disordered" evidence="7">
    <location>
        <begin position="536"/>
        <end position="568"/>
    </location>
</feature>
<evidence type="ECO:0000256" key="2">
    <source>
        <dbReference type="ARBA" id="ARBA00023015"/>
    </source>
</evidence>
<evidence type="ECO:0000256" key="3">
    <source>
        <dbReference type="ARBA" id="ARBA00023054"/>
    </source>
</evidence>
<dbReference type="GO" id="GO:0016581">
    <property type="term" value="C:NuRD complex"/>
    <property type="evidence" value="ECO:0007669"/>
    <property type="project" value="TreeGrafter"/>
</dbReference>
<evidence type="ECO:0000256" key="7">
    <source>
        <dbReference type="SAM" id="MobiDB-lite"/>
    </source>
</evidence>
<keyword evidence="6" id="KW-0862">Zinc</keyword>
<dbReference type="PROSITE" id="PS00344">
    <property type="entry name" value="GATA_ZN_FINGER_1"/>
    <property type="match status" value="1"/>
</dbReference>
<keyword evidence="10" id="KW-1185">Reference proteome</keyword>
<keyword evidence="3" id="KW-0175">Coiled coil</keyword>
<comment type="subcellular location">
    <subcellularLocation>
        <location evidence="1">Nucleus</location>
    </subcellularLocation>
</comment>
<reference evidence="10" key="1">
    <citation type="journal article" date="2011" name="Nature">
        <title>A high-resolution map of human evolutionary constraint using 29 mammals.</title>
        <authorList>
            <person name="Lindblad-Toh K."/>
            <person name="Garber M."/>
            <person name="Zuk O."/>
            <person name="Lin M.F."/>
            <person name="Parker B.J."/>
            <person name="Washietl S."/>
            <person name="Kheradpour P."/>
            <person name="Ernst J."/>
            <person name="Jordan G."/>
            <person name="Mauceli E."/>
            <person name="Ward L.D."/>
            <person name="Lowe C.B."/>
            <person name="Holloway A.K."/>
            <person name="Clamp M."/>
            <person name="Gnerre S."/>
            <person name="Alfoldi J."/>
            <person name="Beal K."/>
            <person name="Chang J."/>
            <person name="Clawson H."/>
            <person name="Cuff J."/>
            <person name="Di Palma F."/>
            <person name="Fitzgerald S."/>
            <person name="Flicek P."/>
            <person name="Guttman M."/>
            <person name="Hubisz M.J."/>
            <person name="Jaffe D.B."/>
            <person name="Jungreis I."/>
            <person name="Kent W.J."/>
            <person name="Kostka D."/>
            <person name="Lara M."/>
            <person name="Martins A.L."/>
            <person name="Massingham T."/>
            <person name="Moltke I."/>
            <person name="Raney B.J."/>
            <person name="Rasmussen M.D."/>
            <person name="Robinson J."/>
            <person name="Stark A."/>
            <person name="Vilella A.J."/>
            <person name="Wen J."/>
            <person name="Xie X."/>
            <person name="Zody M.C."/>
            <person name="Baldwin J."/>
            <person name="Bloom T."/>
            <person name="Chin C.W."/>
            <person name="Heiman D."/>
            <person name="Nicol R."/>
            <person name="Nusbaum C."/>
            <person name="Young S."/>
            <person name="Wilkinson J."/>
            <person name="Worley K.C."/>
            <person name="Kovar C.L."/>
            <person name="Muzny D.M."/>
            <person name="Gibbs R.A."/>
            <person name="Cree A."/>
            <person name="Dihn H.H."/>
            <person name="Fowler G."/>
            <person name="Jhangiani S."/>
            <person name="Joshi V."/>
            <person name="Lee S."/>
            <person name="Lewis L.R."/>
            <person name="Nazareth L.V."/>
            <person name="Okwuonu G."/>
            <person name="Santibanez J."/>
            <person name="Warren W.C."/>
            <person name="Mardis E.R."/>
            <person name="Weinstock G.M."/>
            <person name="Wilson R.K."/>
            <person name="Delehaunty K."/>
            <person name="Dooling D."/>
            <person name="Fronik C."/>
            <person name="Fulton L."/>
            <person name="Fulton B."/>
            <person name="Graves T."/>
            <person name="Minx P."/>
            <person name="Sodergren E."/>
            <person name="Birney E."/>
            <person name="Margulies E.H."/>
            <person name="Herrero J."/>
            <person name="Green E.D."/>
            <person name="Haussler D."/>
            <person name="Siepel A."/>
            <person name="Goldman N."/>
            <person name="Pollard K.S."/>
            <person name="Pedersen J.S."/>
            <person name="Lander E.S."/>
            <person name="Kellis M."/>
        </authorList>
    </citation>
    <scope>NUCLEOTIDE SEQUENCE [LARGE SCALE GENOMIC DNA]</scope>
    <source>
        <strain evidence="10">2N</strain>
    </source>
</reference>
<evidence type="ECO:0000259" key="8">
    <source>
        <dbReference type="PROSITE" id="PS50114"/>
    </source>
</evidence>
<organism evidence="9 10">
    <name type="scientific">Cavia porcellus</name>
    <name type="common">Guinea pig</name>
    <dbReference type="NCBI Taxonomy" id="10141"/>
    <lineage>
        <taxon>Eukaryota</taxon>
        <taxon>Metazoa</taxon>
        <taxon>Chordata</taxon>
        <taxon>Craniata</taxon>
        <taxon>Vertebrata</taxon>
        <taxon>Euteleostomi</taxon>
        <taxon>Mammalia</taxon>
        <taxon>Eutheria</taxon>
        <taxon>Euarchontoglires</taxon>
        <taxon>Glires</taxon>
        <taxon>Rodentia</taxon>
        <taxon>Hystricomorpha</taxon>
        <taxon>Caviidae</taxon>
        <taxon>Cavia</taxon>
    </lineage>
</organism>